<dbReference type="GeneID" id="22109956"/>
<proteinExistence type="predicted"/>
<reference evidence="3 4" key="1">
    <citation type="submission" date="2014-07" db="EMBL/GenBank/DDBJ databases">
        <title>Complete genome sequence of Waukesha92.</title>
        <authorList>
            <person name="Sauder A.B."/>
            <person name="Alali E."/>
            <person name="Alhouri R."/>
            <person name="Carter B."/>
            <person name="Delgado-Fabre N."/>
            <person name="Donovan M."/>
            <person name="Heindel A."/>
            <person name="Murray T."/>
            <person name="Selesky A."/>
            <person name="Langouet C."/>
            <person name="Temple L."/>
        </authorList>
    </citation>
    <scope>NUCLEOTIDE SEQUENCE [LARGE SCALE GENOMIC DNA]</scope>
</reference>
<name>A0A068EME3_9CAUD</name>
<keyword evidence="4" id="KW-1185">Reference proteome</keyword>
<dbReference type="EMBL" id="KJ920400">
    <property type="protein sequence ID" value="AID50222.1"/>
    <property type="molecule type" value="Genomic_DNA"/>
</dbReference>
<feature type="domain" description="HTH cro/C1-type" evidence="2">
    <location>
        <begin position="8"/>
        <end position="63"/>
    </location>
</feature>
<dbReference type="GO" id="GO:0003677">
    <property type="term" value="F:DNA binding"/>
    <property type="evidence" value="ECO:0007669"/>
    <property type="project" value="UniProtKB-KW"/>
</dbReference>
<evidence type="ECO:0000256" key="1">
    <source>
        <dbReference type="ARBA" id="ARBA00023125"/>
    </source>
</evidence>
<dbReference type="InterPro" id="IPR001387">
    <property type="entry name" value="Cro/C1-type_HTH"/>
</dbReference>
<protein>
    <submittedName>
        <fullName evidence="3">Repressor protein</fullName>
    </submittedName>
</protein>
<evidence type="ECO:0000313" key="3">
    <source>
        <dbReference type="EMBL" id="AID50222.1"/>
    </source>
</evidence>
<dbReference type="Pfam" id="PF01381">
    <property type="entry name" value="HTH_3"/>
    <property type="match status" value="1"/>
</dbReference>
<dbReference type="CDD" id="cd00093">
    <property type="entry name" value="HTH_XRE"/>
    <property type="match status" value="1"/>
</dbReference>
<evidence type="ECO:0000313" key="4">
    <source>
        <dbReference type="Proteomes" id="UP000027384"/>
    </source>
</evidence>
<dbReference type="PANTHER" id="PTHR46558">
    <property type="entry name" value="TRACRIPTIONAL REGULATORY PROTEIN-RELATED-RELATED"/>
    <property type="match status" value="1"/>
</dbReference>
<keyword evidence="1" id="KW-0238">DNA-binding</keyword>
<dbReference type="SMART" id="SM00530">
    <property type="entry name" value="HTH_XRE"/>
    <property type="match status" value="1"/>
</dbReference>
<dbReference type="KEGG" id="vg:22109956"/>
<accession>A0A068EME3</accession>
<gene>
    <name evidence="3" type="ORF">Waukesha92_33</name>
</gene>
<dbReference type="Proteomes" id="UP000027384">
    <property type="component" value="Segment"/>
</dbReference>
<organism evidence="3 4">
    <name type="scientific">Bacillus phage Waukesha92</name>
    <dbReference type="NCBI Taxonomy" id="1510440"/>
    <lineage>
        <taxon>Viruses</taxon>
        <taxon>Duplodnaviria</taxon>
        <taxon>Heunggongvirae</taxon>
        <taxon>Uroviricota</taxon>
        <taxon>Caudoviricetes</taxon>
        <taxon>Waukeshavirus</taxon>
        <taxon>Waukeshavirus waukesha92</taxon>
    </lineage>
</organism>
<dbReference type="OrthoDB" id="39656at10239"/>
<dbReference type="RefSeq" id="YP_009099298.1">
    <property type="nucleotide sequence ID" value="NC_025424.1"/>
</dbReference>
<dbReference type="PROSITE" id="PS50943">
    <property type="entry name" value="HTH_CROC1"/>
    <property type="match status" value="1"/>
</dbReference>
<evidence type="ECO:0000259" key="2">
    <source>
        <dbReference type="PROSITE" id="PS50943"/>
    </source>
</evidence>
<dbReference type="SUPFAM" id="SSF47413">
    <property type="entry name" value="lambda repressor-like DNA-binding domains"/>
    <property type="match status" value="1"/>
</dbReference>
<dbReference type="Gene3D" id="1.10.260.40">
    <property type="entry name" value="lambda repressor-like DNA-binding domains"/>
    <property type="match status" value="1"/>
</dbReference>
<dbReference type="PANTHER" id="PTHR46558:SF4">
    <property type="entry name" value="DNA-BIDING PHAGE PROTEIN"/>
    <property type="match status" value="1"/>
</dbReference>
<sequence>MKLNTEKIRELRLSKGFTQIEVAETIGYTNRNSYSQVETGKREPNLHRLSLLANLYEVTIDELMK</sequence>
<dbReference type="InterPro" id="IPR010982">
    <property type="entry name" value="Lambda_DNA-bd_dom_sf"/>
</dbReference>